<dbReference type="AlphaFoldDB" id="A0A7V9W4U3"/>
<dbReference type="GO" id="GO:0016020">
    <property type="term" value="C:membrane"/>
    <property type="evidence" value="ECO:0007669"/>
    <property type="project" value="TreeGrafter"/>
</dbReference>
<keyword evidence="1 4" id="KW-0378">Hydrolase</keyword>
<dbReference type="InterPro" id="IPR050266">
    <property type="entry name" value="AB_hydrolase_sf"/>
</dbReference>
<evidence type="ECO:0000313" key="7">
    <source>
        <dbReference type="Proteomes" id="UP000814353"/>
    </source>
</evidence>
<reference evidence="4 6" key="2">
    <citation type="submission" date="2020-07" db="EMBL/GenBank/DDBJ databases">
        <title>Identification of Halomonas strains.</title>
        <authorList>
            <person name="Xiao Z."/>
            <person name="Shen J."/>
        </authorList>
    </citation>
    <scope>NUCLEOTIDE SEQUENCE [LARGE SCALE GENOMIC DNA]</scope>
    <source>
        <strain evidence="4 6">DSM 17331</strain>
    </source>
</reference>
<feature type="compositionally biased region" description="Polar residues" evidence="2">
    <location>
        <begin position="1"/>
        <end position="14"/>
    </location>
</feature>
<dbReference type="EMBL" id="JABFUB010000034">
    <property type="protein sequence ID" value="MCG6663793.1"/>
    <property type="molecule type" value="Genomic_DNA"/>
</dbReference>
<dbReference type="RefSeq" id="WP_181516952.1">
    <property type="nucleotide sequence ID" value="NZ_JABFUB010000034.1"/>
</dbReference>
<feature type="domain" description="AB hydrolase-1" evidence="3">
    <location>
        <begin position="45"/>
        <end position="284"/>
    </location>
</feature>
<evidence type="ECO:0000259" key="3">
    <source>
        <dbReference type="Pfam" id="PF00561"/>
    </source>
</evidence>
<dbReference type="Proteomes" id="UP000814353">
    <property type="component" value="Unassembled WGS sequence"/>
</dbReference>
<dbReference type="PANTHER" id="PTHR43798">
    <property type="entry name" value="MONOACYLGLYCEROL LIPASE"/>
    <property type="match status" value="1"/>
</dbReference>
<dbReference type="PANTHER" id="PTHR43798:SF31">
    <property type="entry name" value="AB HYDROLASE SUPERFAMILY PROTEIN YCLE"/>
    <property type="match status" value="1"/>
</dbReference>
<evidence type="ECO:0000256" key="2">
    <source>
        <dbReference type="SAM" id="MobiDB-lite"/>
    </source>
</evidence>
<evidence type="ECO:0000313" key="5">
    <source>
        <dbReference type="EMBL" id="MCG6663793.1"/>
    </source>
</evidence>
<accession>A0A7V9W4U3</accession>
<reference evidence="5 7" key="1">
    <citation type="submission" date="2020-05" db="EMBL/GenBank/DDBJ databases">
        <title>Comparative genomic analysis of denitrifying bacteria from Halomonas genus.</title>
        <authorList>
            <person name="Wang L."/>
            <person name="Shao Z."/>
        </authorList>
    </citation>
    <scope>NUCLEOTIDE SEQUENCE [LARGE SCALE GENOMIC DNA]</scope>
    <source>
        <strain evidence="5 7">DSM 17331</strain>
    </source>
</reference>
<protein>
    <submittedName>
        <fullName evidence="4">Alpha/beta hydrolase</fullName>
    </submittedName>
</protein>
<evidence type="ECO:0000313" key="6">
    <source>
        <dbReference type="Proteomes" id="UP000518091"/>
    </source>
</evidence>
<dbReference type="Proteomes" id="UP000518091">
    <property type="component" value="Unassembled WGS sequence"/>
</dbReference>
<keyword evidence="7" id="KW-1185">Reference proteome</keyword>
<gene>
    <name evidence="4" type="ORF">H1D44_19560</name>
    <name evidence="5" type="ORF">HOP48_19895</name>
</gene>
<dbReference type="InterPro" id="IPR000073">
    <property type="entry name" value="AB_hydrolase_1"/>
</dbReference>
<feature type="region of interest" description="Disordered" evidence="2">
    <location>
        <begin position="1"/>
        <end position="21"/>
    </location>
</feature>
<organism evidence="4 6">
    <name type="scientific">Billgrantia kenyensis</name>
    <dbReference type="NCBI Taxonomy" id="321266"/>
    <lineage>
        <taxon>Bacteria</taxon>
        <taxon>Pseudomonadati</taxon>
        <taxon>Pseudomonadota</taxon>
        <taxon>Gammaproteobacteria</taxon>
        <taxon>Oceanospirillales</taxon>
        <taxon>Halomonadaceae</taxon>
        <taxon>Billgrantia</taxon>
    </lineage>
</organism>
<name>A0A7V9W4U3_9GAMM</name>
<dbReference type="Pfam" id="PF00561">
    <property type="entry name" value="Abhydrolase_1"/>
    <property type="match status" value="1"/>
</dbReference>
<dbReference type="InterPro" id="IPR029058">
    <property type="entry name" value="AB_hydrolase_fold"/>
</dbReference>
<dbReference type="Gene3D" id="3.40.50.1820">
    <property type="entry name" value="alpha/beta hydrolase"/>
    <property type="match status" value="1"/>
</dbReference>
<comment type="caution">
    <text evidence="4">The sequence shown here is derived from an EMBL/GenBank/DDBJ whole genome shotgun (WGS) entry which is preliminary data.</text>
</comment>
<sequence>MSQRTRLPSESRQVPESPVEGSLEVRGATLRFRQEGQGPAVLVVGSSVYYPRTFSAALRASCRLSFMDLRHFAHGNGSGLAKGITLNAYCEDIEAMCVELGLERFVLMGHSHHGNVALEYAKRYPGRVSRLVLIGTPPCDVSRTLEAGQHYWDANASGARKTALEQNHALLDESAMASLPPGEAFVARYVADGPRFWYDPHYDATPLWQGVPIDTEAFTAFRNFFVDYRFYWRLVDLSAPVLVVMGRHDYVVPPTLWESRLPDLPPVTYRLLERSGHTPQLEEPEAFARLLLEWLGLGKP</sequence>
<dbReference type="EMBL" id="JACEFT010000045">
    <property type="protein sequence ID" value="MBA2781080.1"/>
    <property type="molecule type" value="Genomic_DNA"/>
</dbReference>
<proteinExistence type="predicted"/>
<evidence type="ECO:0000313" key="4">
    <source>
        <dbReference type="EMBL" id="MBA2781080.1"/>
    </source>
</evidence>
<dbReference type="SUPFAM" id="SSF53474">
    <property type="entry name" value="alpha/beta-Hydrolases"/>
    <property type="match status" value="1"/>
</dbReference>
<evidence type="ECO:0000256" key="1">
    <source>
        <dbReference type="ARBA" id="ARBA00022801"/>
    </source>
</evidence>
<dbReference type="GO" id="GO:0016787">
    <property type="term" value="F:hydrolase activity"/>
    <property type="evidence" value="ECO:0007669"/>
    <property type="project" value="UniProtKB-KW"/>
</dbReference>